<dbReference type="Pfam" id="PF00989">
    <property type="entry name" value="PAS"/>
    <property type="match status" value="1"/>
</dbReference>
<dbReference type="PANTHER" id="PTHR44757:SF2">
    <property type="entry name" value="BIOFILM ARCHITECTURE MAINTENANCE PROTEIN MBAA"/>
    <property type="match status" value="1"/>
</dbReference>
<dbReference type="Pfam" id="PF08448">
    <property type="entry name" value="PAS_4"/>
    <property type="match status" value="1"/>
</dbReference>
<dbReference type="AlphaFoldDB" id="A0A7L6N433"/>
<keyword evidence="5" id="KW-1185">Reference proteome</keyword>
<feature type="domain" description="PAC" evidence="2">
    <location>
        <begin position="460"/>
        <end position="515"/>
    </location>
</feature>
<dbReference type="InterPro" id="IPR000160">
    <property type="entry name" value="GGDEF_dom"/>
</dbReference>
<feature type="domain" description="PAC" evidence="2">
    <location>
        <begin position="85"/>
        <end position="138"/>
    </location>
</feature>
<proteinExistence type="predicted"/>
<dbReference type="Proteomes" id="UP000512167">
    <property type="component" value="Chromosome"/>
</dbReference>
<gene>
    <name evidence="4" type="ORF">HF295_04940</name>
</gene>
<dbReference type="PROSITE" id="PS50887">
    <property type="entry name" value="GGDEF"/>
    <property type="match status" value="1"/>
</dbReference>
<dbReference type="SMART" id="SM00091">
    <property type="entry name" value="PAS"/>
    <property type="match status" value="4"/>
</dbReference>
<feature type="domain" description="PAS" evidence="1">
    <location>
        <begin position="139"/>
        <end position="209"/>
    </location>
</feature>
<dbReference type="InterPro" id="IPR000014">
    <property type="entry name" value="PAS"/>
</dbReference>
<dbReference type="InterPro" id="IPR029787">
    <property type="entry name" value="Nucleotide_cyclase"/>
</dbReference>
<feature type="domain" description="PAS" evidence="1">
    <location>
        <begin position="386"/>
        <end position="459"/>
    </location>
</feature>
<dbReference type="InterPro" id="IPR013656">
    <property type="entry name" value="PAS_4"/>
</dbReference>
<dbReference type="InterPro" id="IPR035965">
    <property type="entry name" value="PAS-like_dom_sf"/>
</dbReference>
<dbReference type="EMBL" id="CP051151">
    <property type="protein sequence ID" value="QLY40242.1"/>
    <property type="molecule type" value="Genomic_DNA"/>
</dbReference>
<feature type="domain" description="GGDEF" evidence="3">
    <location>
        <begin position="544"/>
        <end position="664"/>
    </location>
</feature>
<dbReference type="CDD" id="cd01949">
    <property type="entry name" value="GGDEF"/>
    <property type="match status" value="1"/>
</dbReference>
<dbReference type="Gene3D" id="3.30.450.20">
    <property type="entry name" value="PAS domain"/>
    <property type="match status" value="4"/>
</dbReference>
<dbReference type="InterPro" id="IPR013655">
    <property type="entry name" value="PAS_fold_3"/>
</dbReference>
<protein>
    <submittedName>
        <fullName evidence="4">PAS domain S-box protein</fullName>
    </submittedName>
</protein>
<evidence type="ECO:0000259" key="2">
    <source>
        <dbReference type="PROSITE" id="PS50113"/>
    </source>
</evidence>
<dbReference type="NCBIfam" id="TIGR00229">
    <property type="entry name" value="sensory_box"/>
    <property type="match status" value="4"/>
</dbReference>
<evidence type="ECO:0000313" key="4">
    <source>
        <dbReference type="EMBL" id="QLY40242.1"/>
    </source>
</evidence>
<feature type="domain" description="PAS" evidence="1">
    <location>
        <begin position="8"/>
        <end position="81"/>
    </location>
</feature>
<dbReference type="InterPro" id="IPR052155">
    <property type="entry name" value="Biofilm_reg_signaling"/>
</dbReference>
<feature type="domain" description="PAC" evidence="2">
    <location>
        <begin position="213"/>
        <end position="264"/>
    </location>
</feature>
<dbReference type="InterPro" id="IPR013767">
    <property type="entry name" value="PAS_fold"/>
</dbReference>
<dbReference type="PANTHER" id="PTHR44757">
    <property type="entry name" value="DIGUANYLATE CYCLASE DGCP"/>
    <property type="match status" value="1"/>
</dbReference>
<dbReference type="InterPro" id="IPR043128">
    <property type="entry name" value="Rev_trsase/Diguanyl_cyclase"/>
</dbReference>
<reference evidence="4 5" key="1">
    <citation type="submission" date="2020-04" db="EMBL/GenBank/DDBJ databases">
        <authorList>
            <person name="Zheng R.K."/>
            <person name="Sun C.M."/>
        </authorList>
    </citation>
    <scope>NUCLEOTIDE SEQUENCE [LARGE SCALE GENOMIC DNA]</scope>
    <source>
        <strain evidence="5">zrk29</strain>
    </source>
</reference>
<dbReference type="Gene3D" id="3.30.70.270">
    <property type="match status" value="1"/>
</dbReference>
<dbReference type="RefSeq" id="WP_312031068.1">
    <property type="nucleotide sequence ID" value="NZ_CP051151.1"/>
</dbReference>
<dbReference type="PROSITE" id="PS50113">
    <property type="entry name" value="PAC"/>
    <property type="match status" value="3"/>
</dbReference>
<dbReference type="NCBIfam" id="TIGR00254">
    <property type="entry name" value="GGDEF"/>
    <property type="match status" value="1"/>
</dbReference>
<dbReference type="Pfam" id="PF08447">
    <property type="entry name" value="PAS_3"/>
    <property type="match status" value="2"/>
</dbReference>
<evidence type="ECO:0000259" key="1">
    <source>
        <dbReference type="PROSITE" id="PS50112"/>
    </source>
</evidence>
<dbReference type="PROSITE" id="PS50112">
    <property type="entry name" value="PAS"/>
    <property type="match status" value="4"/>
</dbReference>
<dbReference type="SUPFAM" id="SSF55785">
    <property type="entry name" value="PYP-like sensor domain (PAS domain)"/>
    <property type="match status" value="4"/>
</dbReference>
<dbReference type="SUPFAM" id="SSF55073">
    <property type="entry name" value="Nucleotide cyclase"/>
    <property type="match status" value="1"/>
</dbReference>
<feature type="domain" description="PAS" evidence="1">
    <location>
        <begin position="265"/>
        <end position="335"/>
    </location>
</feature>
<evidence type="ECO:0000313" key="5">
    <source>
        <dbReference type="Proteomes" id="UP000512167"/>
    </source>
</evidence>
<dbReference type="SMART" id="SM00086">
    <property type="entry name" value="PAC"/>
    <property type="match status" value="3"/>
</dbReference>
<name>A0A7L6N433_9MOLU</name>
<evidence type="ECO:0000259" key="3">
    <source>
        <dbReference type="PROSITE" id="PS50887"/>
    </source>
</evidence>
<organism evidence="4 5">
    <name type="scientific">Hujiaoplasma nucleasis</name>
    <dbReference type="NCBI Taxonomy" id="2725268"/>
    <lineage>
        <taxon>Bacteria</taxon>
        <taxon>Bacillati</taxon>
        <taxon>Mycoplasmatota</taxon>
        <taxon>Mollicutes</taxon>
        <taxon>Candidatus Izemoplasmatales</taxon>
        <taxon>Hujiaoplasmataceae</taxon>
        <taxon>Hujiaoplasma</taxon>
    </lineage>
</organism>
<dbReference type="InterPro" id="IPR001610">
    <property type="entry name" value="PAC"/>
</dbReference>
<dbReference type="GO" id="GO:0006355">
    <property type="term" value="P:regulation of DNA-templated transcription"/>
    <property type="evidence" value="ECO:0007669"/>
    <property type="project" value="InterPro"/>
</dbReference>
<dbReference type="KEGG" id="tbk:HF295_04940"/>
<dbReference type="InterPro" id="IPR000700">
    <property type="entry name" value="PAS-assoc_C"/>
</dbReference>
<dbReference type="CDD" id="cd00130">
    <property type="entry name" value="PAS"/>
    <property type="match status" value="4"/>
</dbReference>
<accession>A0A7L6N433</accession>
<dbReference type="SMART" id="SM00267">
    <property type="entry name" value="GGDEF"/>
    <property type="match status" value="1"/>
</dbReference>
<sequence length="664" mass="77844">MWREYIHSSEQLNIMVDAMNAGSWVWNIQSRDIMVNQRWLEIIGYSKDELEPFTIDTWINLVHPEDLKISEDALNKLINHETDFYSVEVRMKHKNGSWVWILDSGKVVEWSSNGQPMIAIGTHIDINDNKELQLKYKYNEIFLKQIIENTKDIIYRMDLQGNFTYLSPAWTKNLKHPLHQVLNHSFKAFVHPEDIHMLEDFFSNIKNSSQHQELTKFRLKHLDGPWRYYQTSASPIFENGIIIGYAGIARDISDYVSINQQLQAQVKELDVFFEVSLDLLAIVDSKGFFYRINQSWVDLLGYSIEELKSRPIIEFLHEDDIKMTKSIIDNVIHKKKEIADYINRYRSIDGQYHYIEWKAIPYGEFFYVSGRDITSEVQIKKDLINQKKHYEATLMSVGDGIIVTDILGVITNINKAAEKLIGFKQKEALGKPLSSIFDIYRNKHFTKLEDIISKVVKEKKPLEIHDITLNTKFSSYMQIDDSVAPIFDDENQVTGIVIVFRDVTKELENKKKIEYLSYHDYLTDFYNRYYLEKVVNEIIDASFYPLGIISMDINDLKSVNDNYGHSKGDYIIKKAAEIIRKNIDSDYFFRIGGDEFLVFVHSKNKVLLEEIHKNIIRDISQTYSEECPLSLAYGYVYVEKTDLDIYEGIKLADSNMYENKKKYK</sequence>
<dbReference type="Pfam" id="PF00990">
    <property type="entry name" value="GGDEF"/>
    <property type="match status" value="1"/>
</dbReference>